<evidence type="ECO:0000313" key="1">
    <source>
        <dbReference type="EMBL" id="HIU51194.1"/>
    </source>
</evidence>
<proteinExistence type="predicted"/>
<gene>
    <name evidence="1" type="ORF">IAB70_00995</name>
</gene>
<reference evidence="1" key="2">
    <citation type="journal article" date="2021" name="PeerJ">
        <title>Extensive microbial diversity within the chicken gut microbiome revealed by metagenomics and culture.</title>
        <authorList>
            <person name="Gilroy R."/>
            <person name="Ravi A."/>
            <person name="Getino M."/>
            <person name="Pursley I."/>
            <person name="Horton D.L."/>
            <person name="Alikhan N.F."/>
            <person name="Baker D."/>
            <person name="Gharbi K."/>
            <person name="Hall N."/>
            <person name="Watson M."/>
            <person name="Adriaenssens E.M."/>
            <person name="Foster-Nyarko E."/>
            <person name="Jarju S."/>
            <person name="Secka A."/>
            <person name="Antonio M."/>
            <person name="Oren A."/>
            <person name="Chaudhuri R.R."/>
            <person name="La Ragione R."/>
            <person name="Hildebrand F."/>
            <person name="Pallen M.J."/>
        </authorList>
    </citation>
    <scope>NUCLEOTIDE SEQUENCE</scope>
    <source>
        <strain evidence="1">CHK195-15760</strain>
    </source>
</reference>
<accession>A0A9D1LZZ3</accession>
<organism evidence="1 2">
    <name type="scientific">Candidatus Merdicola faecigallinarum</name>
    <dbReference type="NCBI Taxonomy" id="2840862"/>
    <lineage>
        <taxon>Bacteria</taxon>
        <taxon>Bacillati</taxon>
        <taxon>Bacillota</taxon>
        <taxon>Clostridia</taxon>
        <taxon>Candidatus Merdicola</taxon>
    </lineage>
</organism>
<evidence type="ECO:0000313" key="2">
    <source>
        <dbReference type="Proteomes" id="UP000824093"/>
    </source>
</evidence>
<name>A0A9D1LZZ3_9FIRM</name>
<dbReference type="AlphaFoldDB" id="A0A9D1LZZ3"/>
<comment type="caution">
    <text evidence="1">The sequence shown here is derived from an EMBL/GenBank/DDBJ whole genome shotgun (WGS) entry which is preliminary data.</text>
</comment>
<dbReference type="EMBL" id="DVNH01000009">
    <property type="protein sequence ID" value="HIU51194.1"/>
    <property type="molecule type" value="Genomic_DNA"/>
</dbReference>
<reference evidence="1" key="1">
    <citation type="submission" date="2020-10" db="EMBL/GenBank/DDBJ databases">
        <authorList>
            <person name="Gilroy R."/>
        </authorList>
    </citation>
    <scope>NUCLEOTIDE SEQUENCE</scope>
    <source>
        <strain evidence="1">CHK195-15760</strain>
    </source>
</reference>
<dbReference type="Proteomes" id="UP000824093">
    <property type="component" value="Unassembled WGS sequence"/>
</dbReference>
<protein>
    <submittedName>
        <fullName evidence="1">Uncharacterized protein</fullName>
    </submittedName>
</protein>
<sequence>MEKKMRNSLQIAYAEVDKILEYIPRARVSQIPLSIREMIKARKQKDYRVNINIEKPLEEQDLQRKTLVLLAIFHLEYWSRSEQREELLNLHWKYEKEKQEMQRRLYDTDEIFEERKEQRNTQTSTAMIVYKENIFQKLWHRLKSLFA</sequence>